<evidence type="ECO:0000256" key="9">
    <source>
        <dbReference type="SAM" id="MobiDB-lite"/>
    </source>
</evidence>
<evidence type="ECO:0000256" key="2">
    <source>
        <dbReference type="ARBA" id="ARBA00013184"/>
    </source>
</evidence>
<dbReference type="GO" id="GO:0003712">
    <property type="term" value="F:transcription coregulator activity"/>
    <property type="evidence" value="ECO:0007669"/>
    <property type="project" value="TreeGrafter"/>
</dbReference>
<comment type="catalytic activity">
    <reaction evidence="8">
        <text>L-lysyl-[protein] + acetyl-CoA = N(6)-acetyl-L-lysyl-[protein] + CoA + H(+)</text>
        <dbReference type="Rhea" id="RHEA:45948"/>
        <dbReference type="Rhea" id="RHEA-COMP:9752"/>
        <dbReference type="Rhea" id="RHEA-COMP:10731"/>
        <dbReference type="ChEBI" id="CHEBI:15378"/>
        <dbReference type="ChEBI" id="CHEBI:29969"/>
        <dbReference type="ChEBI" id="CHEBI:57287"/>
        <dbReference type="ChEBI" id="CHEBI:57288"/>
        <dbReference type="ChEBI" id="CHEBI:61930"/>
        <dbReference type="EC" id="2.3.1.48"/>
    </reaction>
</comment>
<dbReference type="GO" id="GO:0008270">
    <property type="term" value="F:zinc ion binding"/>
    <property type="evidence" value="ECO:0007669"/>
    <property type="project" value="UniProtKB-KW"/>
</dbReference>
<name>A0A914Z401_9BILA</name>
<dbReference type="EC" id="2.3.1.48" evidence="2 8"/>
<dbReference type="WBParaSite" id="PSU_v2.g6618.t1">
    <property type="protein sequence ID" value="PSU_v2.g6618.t1"/>
    <property type="gene ID" value="PSU_v2.g6618"/>
</dbReference>
<dbReference type="InterPro" id="IPR036388">
    <property type="entry name" value="WH-like_DNA-bd_sf"/>
</dbReference>
<dbReference type="Gene3D" id="3.40.630.30">
    <property type="match status" value="1"/>
</dbReference>
<organism evidence="11 12">
    <name type="scientific">Panagrolaimus superbus</name>
    <dbReference type="NCBI Taxonomy" id="310955"/>
    <lineage>
        <taxon>Eukaryota</taxon>
        <taxon>Metazoa</taxon>
        <taxon>Ecdysozoa</taxon>
        <taxon>Nematoda</taxon>
        <taxon>Chromadorea</taxon>
        <taxon>Rhabditida</taxon>
        <taxon>Tylenchina</taxon>
        <taxon>Panagrolaimomorpha</taxon>
        <taxon>Panagrolaimoidea</taxon>
        <taxon>Panagrolaimidae</taxon>
        <taxon>Panagrolaimus</taxon>
    </lineage>
</organism>
<feature type="active site" description="Proton donor/acceptor" evidence="7">
    <location>
        <position position="146"/>
    </location>
</feature>
<dbReference type="SUPFAM" id="SSF55729">
    <property type="entry name" value="Acyl-CoA N-acyltransferases (Nat)"/>
    <property type="match status" value="1"/>
</dbReference>
<proteinExistence type="inferred from homology"/>
<keyword evidence="8" id="KW-0539">Nucleus</keyword>
<reference evidence="12" key="1">
    <citation type="submission" date="2022-11" db="UniProtKB">
        <authorList>
            <consortium name="WormBaseParasite"/>
        </authorList>
    </citation>
    <scope>IDENTIFICATION</scope>
</reference>
<feature type="compositionally biased region" description="Polar residues" evidence="9">
    <location>
        <begin position="337"/>
        <end position="352"/>
    </location>
</feature>
<dbReference type="InterPro" id="IPR050603">
    <property type="entry name" value="MYST_HAT"/>
</dbReference>
<evidence type="ECO:0000256" key="4">
    <source>
        <dbReference type="ARBA" id="ARBA00022771"/>
    </source>
</evidence>
<dbReference type="GO" id="GO:0006357">
    <property type="term" value="P:regulation of transcription by RNA polymerase II"/>
    <property type="evidence" value="ECO:0007669"/>
    <property type="project" value="TreeGrafter"/>
</dbReference>
<evidence type="ECO:0000256" key="7">
    <source>
        <dbReference type="PIRSR" id="PIRSR602717-51"/>
    </source>
</evidence>
<evidence type="ECO:0000256" key="8">
    <source>
        <dbReference type="RuleBase" id="RU361211"/>
    </source>
</evidence>
<keyword evidence="6" id="KW-0007">Acetylation</keyword>
<feature type="domain" description="MYST-type HAT" evidence="10">
    <location>
        <begin position="1"/>
        <end position="315"/>
    </location>
</feature>
<dbReference type="GO" id="GO:0000785">
    <property type="term" value="C:chromatin"/>
    <property type="evidence" value="ECO:0007669"/>
    <property type="project" value="TreeGrafter"/>
</dbReference>
<dbReference type="PANTHER" id="PTHR10615">
    <property type="entry name" value="HISTONE ACETYLTRANSFERASE"/>
    <property type="match status" value="1"/>
</dbReference>
<accession>A0A914Z401</accession>
<dbReference type="PROSITE" id="PS51726">
    <property type="entry name" value="MYST_HAT"/>
    <property type="match status" value="1"/>
</dbReference>
<feature type="region of interest" description="Disordered" evidence="9">
    <location>
        <begin position="335"/>
        <end position="363"/>
    </location>
</feature>
<comment type="subcellular location">
    <subcellularLocation>
        <location evidence="8">Nucleus</location>
    </subcellularLocation>
</comment>
<keyword evidence="3" id="KW-0808">Transferase</keyword>
<evidence type="ECO:0000259" key="10">
    <source>
        <dbReference type="PROSITE" id="PS51726"/>
    </source>
</evidence>
<evidence type="ECO:0000256" key="6">
    <source>
        <dbReference type="ARBA" id="ARBA00022990"/>
    </source>
</evidence>
<dbReference type="PANTHER" id="PTHR10615:SF161">
    <property type="entry name" value="HISTONE ACETYLTRANSFERASE KAT7"/>
    <property type="match status" value="1"/>
</dbReference>
<keyword evidence="4" id="KW-0863">Zinc-finger</keyword>
<evidence type="ECO:0000256" key="3">
    <source>
        <dbReference type="ARBA" id="ARBA00022679"/>
    </source>
</evidence>
<dbReference type="InterPro" id="IPR002717">
    <property type="entry name" value="HAT_MYST-type"/>
</dbReference>
<sequence length="372" mass="43285">MYLCPYCLHYFGEPSQLKYHLRLCPLFAPPGKKIYHDTSEELAIFEVDGVAEREYCEKLCLLSKLFLKNKTVKEPINMFYFYVLCEEVREGDFRLVGYFSRAKDSFTNNVSCLLVIPTNQNSGYGRFLVEFSYLLSKTEKRVGTPEKPLSDLGMACYRSYWLYAIIQVFMSKSEHDYDIENIECEKIVETPVSLSLKDLSAMTSIKKEDLLLALRHYNIFKTIEQMKMEENVQADAENNGSQNVVDENSMDISYNSDRVINNNEDFNDATEDNDKQITKDDETYCFVFTVEMIEKYLKETADIHHPKPELLKWKPHEIVKSKDYKRKQMLSFVTPKRNANASELSTPITSKTPKSKRQTPKVAAEKLIKHAW</sequence>
<dbReference type="GO" id="GO:0005634">
    <property type="term" value="C:nucleus"/>
    <property type="evidence" value="ECO:0007669"/>
    <property type="project" value="UniProtKB-SubCell"/>
</dbReference>
<protein>
    <recommendedName>
        <fullName evidence="2 8">Histone acetyltransferase</fullName>
        <ecNumber evidence="2 8">2.3.1.48</ecNumber>
    </recommendedName>
</protein>
<comment type="similarity">
    <text evidence="1 8">Belongs to the MYST (SAS/MOZ) family.</text>
</comment>
<keyword evidence="5" id="KW-0862">Zinc</keyword>
<keyword evidence="4" id="KW-0479">Metal-binding</keyword>
<evidence type="ECO:0000256" key="5">
    <source>
        <dbReference type="ARBA" id="ARBA00022833"/>
    </source>
</evidence>
<evidence type="ECO:0000313" key="12">
    <source>
        <dbReference type="WBParaSite" id="PSU_v2.g6618.t1"/>
    </source>
</evidence>
<dbReference type="Gene3D" id="1.10.10.10">
    <property type="entry name" value="Winged helix-like DNA-binding domain superfamily/Winged helix DNA-binding domain"/>
    <property type="match status" value="1"/>
</dbReference>
<dbReference type="GO" id="GO:0004402">
    <property type="term" value="F:histone acetyltransferase activity"/>
    <property type="evidence" value="ECO:0007669"/>
    <property type="project" value="InterPro"/>
</dbReference>
<dbReference type="AlphaFoldDB" id="A0A914Z401"/>
<dbReference type="Pfam" id="PF01853">
    <property type="entry name" value="MOZ_SAS"/>
    <property type="match status" value="1"/>
</dbReference>
<evidence type="ECO:0000313" key="11">
    <source>
        <dbReference type="Proteomes" id="UP000887577"/>
    </source>
</evidence>
<dbReference type="InterPro" id="IPR016181">
    <property type="entry name" value="Acyl_CoA_acyltransferase"/>
</dbReference>
<dbReference type="GO" id="GO:0003682">
    <property type="term" value="F:chromatin binding"/>
    <property type="evidence" value="ECO:0007669"/>
    <property type="project" value="TreeGrafter"/>
</dbReference>
<keyword evidence="11" id="KW-1185">Reference proteome</keyword>
<evidence type="ECO:0000256" key="1">
    <source>
        <dbReference type="ARBA" id="ARBA00010107"/>
    </source>
</evidence>
<dbReference type="Proteomes" id="UP000887577">
    <property type="component" value="Unplaced"/>
</dbReference>